<proteinExistence type="predicted"/>
<feature type="chain" id="PRO_5040880848" description="Secreted protein" evidence="2">
    <location>
        <begin position="32"/>
        <end position="380"/>
    </location>
</feature>
<comment type="caution">
    <text evidence="3">The sequence shown here is derived from an EMBL/GenBank/DDBJ whole genome shotgun (WGS) entry which is preliminary data.</text>
</comment>
<keyword evidence="4" id="KW-1185">Reference proteome</keyword>
<feature type="signal peptide" evidence="2">
    <location>
        <begin position="1"/>
        <end position="31"/>
    </location>
</feature>
<dbReference type="AlphaFoldDB" id="A0A9X3NN53"/>
<evidence type="ECO:0000313" key="4">
    <source>
        <dbReference type="Proteomes" id="UP001140076"/>
    </source>
</evidence>
<sequence length="380" mass="37681">MFQFARSSAKAALVAVGAAGFVAFGAGVAGADVPDPMSATDNLPATDAPAVVGLPAGLGGTVTRLTENVDLATTLPAPGTENLATSAGDMSHVGPQVQGHLDTAQGHIDHLGHVVGAGGATLPQAAPLPGAPATLPVGTELPTAQTLPAADVVPDSRGPLPVPHPTELLPLVHGATGAVHSTANQLLHEGNTLPMSHQVQETVVPRGFNGTVHSTANQLLREGRALPMSHQVQETEGLTDLPVDGLRPAGVVGAAAGTAVERTVGAMLPRTTQEVAELTAEVPEAPEPSTTALTDALPEVPLHIDAQGGDLGVLADSGVPGAAEVSEGVETVNQQAPSVGELAQQVDTEQAVADVVDAAATGGGATGVVDAAQDVQLPAI</sequence>
<keyword evidence="2" id="KW-0732">Signal</keyword>
<dbReference type="EMBL" id="JAJAQC010000037">
    <property type="protein sequence ID" value="MDA0566552.1"/>
    <property type="molecule type" value="Genomic_DNA"/>
</dbReference>
<evidence type="ECO:0000313" key="3">
    <source>
        <dbReference type="EMBL" id="MDA0566552.1"/>
    </source>
</evidence>
<accession>A0A9X3NN53</accession>
<feature type="region of interest" description="Disordered" evidence="1">
    <location>
        <begin position="79"/>
        <end position="98"/>
    </location>
</feature>
<gene>
    <name evidence="3" type="ORF">LG943_19880</name>
</gene>
<evidence type="ECO:0008006" key="5">
    <source>
        <dbReference type="Google" id="ProtNLM"/>
    </source>
</evidence>
<dbReference type="Proteomes" id="UP001140076">
    <property type="component" value="Unassembled WGS sequence"/>
</dbReference>
<dbReference type="RefSeq" id="WP_270073804.1">
    <property type="nucleotide sequence ID" value="NZ_JAJAQC010000037.1"/>
</dbReference>
<reference evidence="3" key="1">
    <citation type="submission" date="2021-10" db="EMBL/GenBank/DDBJ databases">
        <title>Streptomonospora sp. nov., isolated from mangrove soil.</title>
        <authorList>
            <person name="Chen X."/>
            <person name="Ge X."/>
            <person name="Liu W."/>
        </authorList>
    </citation>
    <scope>NUCLEOTIDE SEQUENCE</scope>
    <source>
        <strain evidence="3">S1-112</strain>
    </source>
</reference>
<organism evidence="3 4">
    <name type="scientific">Streptomonospora mangrovi</name>
    <dbReference type="NCBI Taxonomy" id="2883123"/>
    <lineage>
        <taxon>Bacteria</taxon>
        <taxon>Bacillati</taxon>
        <taxon>Actinomycetota</taxon>
        <taxon>Actinomycetes</taxon>
        <taxon>Streptosporangiales</taxon>
        <taxon>Nocardiopsidaceae</taxon>
        <taxon>Streptomonospora</taxon>
    </lineage>
</organism>
<evidence type="ECO:0000256" key="2">
    <source>
        <dbReference type="SAM" id="SignalP"/>
    </source>
</evidence>
<evidence type="ECO:0000256" key="1">
    <source>
        <dbReference type="SAM" id="MobiDB-lite"/>
    </source>
</evidence>
<protein>
    <recommendedName>
        <fullName evidence="5">Secreted protein</fullName>
    </recommendedName>
</protein>
<name>A0A9X3NN53_9ACTN</name>